<organism evidence="2 3">
    <name type="scientific">Sphingomonas limnosediminicola</name>
    <dbReference type="NCBI Taxonomy" id="940133"/>
    <lineage>
        <taxon>Bacteria</taxon>
        <taxon>Pseudomonadati</taxon>
        <taxon>Pseudomonadota</taxon>
        <taxon>Alphaproteobacteria</taxon>
        <taxon>Sphingomonadales</taxon>
        <taxon>Sphingomonadaceae</taxon>
        <taxon>Sphingomonas</taxon>
    </lineage>
</organism>
<dbReference type="Gene3D" id="3.10.450.50">
    <property type="match status" value="1"/>
</dbReference>
<protein>
    <recommendedName>
        <fullName evidence="1">SnoaL-like domain-containing protein</fullName>
    </recommendedName>
</protein>
<dbReference type="EMBL" id="BAABBM010000001">
    <property type="protein sequence ID" value="GAA3886621.1"/>
    <property type="molecule type" value="Genomic_DNA"/>
</dbReference>
<keyword evidence="3" id="KW-1185">Reference proteome</keyword>
<accession>A0ABP7KT32</accession>
<comment type="caution">
    <text evidence="2">The sequence shown here is derived from an EMBL/GenBank/DDBJ whole genome shotgun (WGS) entry which is preliminary data.</text>
</comment>
<reference evidence="3" key="1">
    <citation type="journal article" date="2019" name="Int. J. Syst. Evol. Microbiol.">
        <title>The Global Catalogue of Microorganisms (GCM) 10K type strain sequencing project: providing services to taxonomists for standard genome sequencing and annotation.</title>
        <authorList>
            <consortium name="The Broad Institute Genomics Platform"/>
            <consortium name="The Broad Institute Genome Sequencing Center for Infectious Disease"/>
            <person name="Wu L."/>
            <person name="Ma J."/>
        </authorList>
    </citation>
    <scope>NUCLEOTIDE SEQUENCE [LARGE SCALE GENOMIC DNA]</scope>
    <source>
        <strain evidence="3">JCM 17543</strain>
    </source>
</reference>
<dbReference type="SUPFAM" id="SSF54427">
    <property type="entry name" value="NTF2-like"/>
    <property type="match status" value="1"/>
</dbReference>
<evidence type="ECO:0000313" key="2">
    <source>
        <dbReference type="EMBL" id="GAA3886621.1"/>
    </source>
</evidence>
<name>A0ABP7KT32_9SPHN</name>
<dbReference type="RefSeq" id="WP_344697836.1">
    <property type="nucleotide sequence ID" value="NZ_BAABBM010000001.1"/>
</dbReference>
<proteinExistence type="predicted"/>
<dbReference type="Pfam" id="PF13474">
    <property type="entry name" value="SnoaL_3"/>
    <property type="match status" value="1"/>
</dbReference>
<evidence type="ECO:0000313" key="3">
    <source>
        <dbReference type="Proteomes" id="UP001500827"/>
    </source>
</evidence>
<dbReference type="Proteomes" id="UP001500827">
    <property type="component" value="Unassembled WGS sequence"/>
</dbReference>
<dbReference type="InterPro" id="IPR032710">
    <property type="entry name" value="NTF2-like_dom_sf"/>
</dbReference>
<evidence type="ECO:0000259" key="1">
    <source>
        <dbReference type="Pfam" id="PF13474"/>
    </source>
</evidence>
<dbReference type="InterPro" id="IPR037401">
    <property type="entry name" value="SnoaL-like"/>
</dbReference>
<sequence length="156" mass="17060">MRKLIILLGLLVLAGCKQRVSSDHAPVTQAEATKIAEQAESNFTKGTVDAVMQQYADGAVMIDATHPNLSTDRKVQSGWAKDFVSMQPADYHVPDRQIQIVGPDAFVSSGTEMFTVAAGTQRPTISARFTDVFQRQKDGSWKIVHEHVSLPPAPQK</sequence>
<gene>
    <name evidence="2" type="ORF">GCM10022276_02070</name>
</gene>
<feature type="domain" description="SnoaL-like" evidence="1">
    <location>
        <begin position="43"/>
        <end position="151"/>
    </location>
</feature>
<dbReference type="PROSITE" id="PS51257">
    <property type="entry name" value="PROKAR_LIPOPROTEIN"/>
    <property type="match status" value="1"/>
</dbReference>